<keyword evidence="4" id="KW-1185">Reference proteome</keyword>
<dbReference type="InterPro" id="IPR000253">
    <property type="entry name" value="FHA_dom"/>
</dbReference>
<dbReference type="InterPro" id="IPR001932">
    <property type="entry name" value="PPM-type_phosphatase-like_dom"/>
</dbReference>
<dbReference type="SUPFAM" id="SSF49879">
    <property type="entry name" value="SMAD/FHA domain"/>
    <property type="match status" value="1"/>
</dbReference>
<dbReference type="SMART" id="SM00065">
    <property type="entry name" value="GAF"/>
    <property type="match status" value="1"/>
</dbReference>
<proteinExistence type="predicted"/>
<dbReference type="SMART" id="SM00240">
    <property type="entry name" value="FHA"/>
    <property type="match status" value="1"/>
</dbReference>
<dbReference type="Gene3D" id="2.60.200.20">
    <property type="match status" value="1"/>
</dbReference>
<dbReference type="PROSITE" id="PS50006">
    <property type="entry name" value="FHA_DOMAIN"/>
    <property type="match status" value="1"/>
</dbReference>
<evidence type="ECO:0000313" key="3">
    <source>
        <dbReference type="EMBL" id="QDT74962.1"/>
    </source>
</evidence>
<dbReference type="InterPro" id="IPR003018">
    <property type="entry name" value="GAF"/>
</dbReference>
<accession>A0A517U2V8</accession>
<dbReference type="Pfam" id="PF07228">
    <property type="entry name" value="SpoIIE"/>
    <property type="match status" value="1"/>
</dbReference>
<dbReference type="EC" id="3.1.3.3" evidence="3"/>
<dbReference type="InterPro" id="IPR052016">
    <property type="entry name" value="Bact_Sigma-Reg"/>
</dbReference>
<dbReference type="KEGG" id="llh:I41_41670"/>
<evidence type="ECO:0000256" key="1">
    <source>
        <dbReference type="ARBA" id="ARBA00022801"/>
    </source>
</evidence>
<dbReference type="Gene3D" id="3.30.450.40">
    <property type="match status" value="1"/>
</dbReference>
<dbReference type="CDD" id="cd00060">
    <property type="entry name" value="FHA"/>
    <property type="match status" value="1"/>
</dbReference>
<evidence type="ECO:0000259" key="2">
    <source>
        <dbReference type="PROSITE" id="PS50006"/>
    </source>
</evidence>
<dbReference type="Proteomes" id="UP000317909">
    <property type="component" value="Chromosome"/>
</dbReference>
<dbReference type="GO" id="GO:0016791">
    <property type="term" value="F:phosphatase activity"/>
    <property type="evidence" value="ECO:0007669"/>
    <property type="project" value="TreeGrafter"/>
</dbReference>
<dbReference type="OrthoDB" id="247273at2"/>
<protein>
    <submittedName>
        <fullName evidence="3">Phosphoserine phosphatase RsbU</fullName>
        <ecNumber evidence="3">3.1.3.3</ecNumber>
    </submittedName>
</protein>
<sequence length="564" mass="61385">MATLTIIQGGEVGKKFDISGRESVIGRSPECDFVLDVAAVSRRHAVVVRDKDLYLIQDNGSRNGTIVNGHQIEGQAQLRDGDQILICDVLIEFRNVAAPSLLGGAAIGGSSLLSPLDAAALLEDDGSGDESEIMATFDVGREAKATWQVSAKPEQQLMAMIEISSNLSNTLEVKEILPKILDSLFKIFIQADRGFIIMRPKPGAPLVPVVTKARRHDDEETRPSRTIISRAMNEKKAILSADAASDARFNMAQSIADFQIRSLICAPMIDSNGEAIGVIQLDTRDQRSRFTDLDLQVLAGVASQAAHALDNAKLHEQVVAQQALTRDLQVAREMQTALLPKAAPDVGGYHFFQHYQAAYEVGGDYYDYVLLPEDRFAAVVGDVAGKGVSAAILMAKLSSDVRFWLAREPDPAKALAKINAAFSQHGWDDRFVTMVVAVVDPQACELTLVNAGHMPPLLRTGDGEVMEIGGDEAGLPLGVADDYEYESYKREFLAGDFLTIFTDGFSEAMNSKRELYGMERLTQLCADKSVKARDLGPCILESVHKFAGDFPQSDDMCLVCFGRE</sequence>
<evidence type="ECO:0000313" key="4">
    <source>
        <dbReference type="Proteomes" id="UP000317909"/>
    </source>
</evidence>
<dbReference type="PANTHER" id="PTHR43156">
    <property type="entry name" value="STAGE II SPORULATION PROTEIN E-RELATED"/>
    <property type="match status" value="1"/>
</dbReference>
<dbReference type="SMART" id="SM00331">
    <property type="entry name" value="PP2C_SIG"/>
    <property type="match status" value="1"/>
</dbReference>
<dbReference type="AlphaFoldDB" id="A0A517U2V8"/>
<gene>
    <name evidence="3" type="primary">rsbU</name>
    <name evidence="3" type="ORF">I41_41670</name>
</gene>
<dbReference type="Pfam" id="PF00498">
    <property type="entry name" value="FHA"/>
    <property type="match status" value="1"/>
</dbReference>
<dbReference type="Gene3D" id="3.60.40.10">
    <property type="entry name" value="PPM-type phosphatase domain"/>
    <property type="match status" value="1"/>
</dbReference>
<dbReference type="InterPro" id="IPR008984">
    <property type="entry name" value="SMAD_FHA_dom_sf"/>
</dbReference>
<reference evidence="3 4" key="1">
    <citation type="submission" date="2019-02" db="EMBL/GenBank/DDBJ databases">
        <title>Deep-cultivation of Planctomycetes and their phenomic and genomic characterization uncovers novel biology.</title>
        <authorList>
            <person name="Wiegand S."/>
            <person name="Jogler M."/>
            <person name="Boedeker C."/>
            <person name="Pinto D."/>
            <person name="Vollmers J."/>
            <person name="Rivas-Marin E."/>
            <person name="Kohn T."/>
            <person name="Peeters S.H."/>
            <person name="Heuer A."/>
            <person name="Rast P."/>
            <person name="Oberbeckmann S."/>
            <person name="Bunk B."/>
            <person name="Jeske O."/>
            <person name="Meyerdierks A."/>
            <person name="Storesund J.E."/>
            <person name="Kallscheuer N."/>
            <person name="Luecker S."/>
            <person name="Lage O.M."/>
            <person name="Pohl T."/>
            <person name="Merkel B.J."/>
            <person name="Hornburger P."/>
            <person name="Mueller R.-W."/>
            <person name="Bruemmer F."/>
            <person name="Labrenz M."/>
            <person name="Spormann A.M."/>
            <person name="Op den Camp H."/>
            <person name="Overmann J."/>
            <person name="Amann R."/>
            <person name="Jetten M.S.M."/>
            <person name="Mascher T."/>
            <person name="Medema M.H."/>
            <person name="Devos D.P."/>
            <person name="Kaster A.-K."/>
            <person name="Ovreas L."/>
            <person name="Rohde M."/>
            <person name="Galperin M.Y."/>
            <person name="Jogler C."/>
        </authorList>
    </citation>
    <scope>NUCLEOTIDE SEQUENCE [LARGE SCALE GENOMIC DNA]</scope>
    <source>
        <strain evidence="3 4">I41</strain>
    </source>
</reference>
<dbReference type="RefSeq" id="WP_145434672.1">
    <property type="nucleotide sequence ID" value="NZ_CP036339.1"/>
</dbReference>
<organism evidence="3 4">
    <name type="scientific">Lacipirellula limnantheis</name>
    <dbReference type="NCBI Taxonomy" id="2528024"/>
    <lineage>
        <taxon>Bacteria</taxon>
        <taxon>Pseudomonadati</taxon>
        <taxon>Planctomycetota</taxon>
        <taxon>Planctomycetia</taxon>
        <taxon>Pirellulales</taxon>
        <taxon>Lacipirellulaceae</taxon>
        <taxon>Lacipirellula</taxon>
    </lineage>
</organism>
<dbReference type="PANTHER" id="PTHR43156:SF2">
    <property type="entry name" value="STAGE II SPORULATION PROTEIN E"/>
    <property type="match status" value="1"/>
</dbReference>
<keyword evidence="1 3" id="KW-0378">Hydrolase</keyword>
<dbReference type="SUPFAM" id="SSF81606">
    <property type="entry name" value="PP2C-like"/>
    <property type="match status" value="1"/>
</dbReference>
<dbReference type="Pfam" id="PF01590">
    <property type="entry name" value="GAF"/>
    <property type="match status" value="1"/>
</dbReference>
<dbReference type="EMBL" id="CP036339">
    <property type="protein sequence ID" value="QDT74962.1"/>
    <property type="molecule type" value="Genomic_DNA"/>
</dbReference>
<dbReference type="InterPro" id="IPR029016">
    <property type="entry name" value="GAF-like_dom_sf"/>
</dbReference>
<dbReference type="InterPro" id="IPR036457">
    <property type="entry name" value="PPM-type-like_dom_sf"/>
</dbReference>
<feature type="domain" description="FHA" evidence="2">
    <location>
        <begin position="23"/>
        <end position="72"/>
    </location>
</feature>
<dbReference type="SUPFAM" id="SSF55781">
    <property type="entry name" value="GAF domain-like"/>
    <property type="match status" value="1"/>
</dbReference>
<name>A0A517U2V8_9BACT</name>